<keyword evidence="9" id="KW-1185">Reference proteome</keyword>
<keyword evidence="3" id="KW-0479">Metal-binding</keyword>
<dbReference type="OrthoDB" id="547796at2759"/>
<dbReference type="SUPFAM" id="SSF55856">
    <property type="entry name" value="Cytochrome b5-like heme/steroid binding domain"/>
    <property type="match status" value="1"/>
</dbReference>
<name>A0A8H7BY66_9FUNG</name>
<gene>
    <name evidence="8" type="ORF">EC973_006939</name>
</gene>
<comment type="subcellular location">
    <subcellularLocation>
        <location evidence="1">Endoplasmic reticulum</location>
    </subcellularLocation>
</comment>
<evidence type="ECO:0000256" key="5">
    <source>
        <dbReference type="ARBA" id="ARBA00023004"/>
    </source>
</evidence>
<organism evidence="8 9">
    <name type="scientific">Apophysomyces ossiformis</name>
    <dbReference type="NCBI Taxonomy" id="679940"/>
    <lineage>
        <taxon>Eukaryota</taxon>
        <taxon>Fungi</taxon>
        <taxon>Fungi incertae sedis</taxon>
        <taxon>Mucoromycota</taxon>
        <taxon>Mucoromycotina</taxon>
        <taxon>Mucoromycetes</taxon>
        <taxon>Mucorales</taxon>
        <taxon>Mucorineae</taxon>
        <taxon>Mucoraceae</taxon>
        <taxon>Apophysomyces</taxon>
    </lineage>
</organism>
<dbReference type="InterPro" id="IPR050577">
    <property type="entry name" value="MAPR/NEUFC/NENF-like"/>
</dbReference>
<keyword evidence="4" id="KW-0256">Endoplasmic reticulum</keyword>
<reference evidence="8" key="1">
    <citation type="submission" date="2020-01" db="EMBL/GenBank/DDBJ databases">
        <title>Genome Sequencing of Three Apophysomyces-Like Fungal Strains Confirms a Novel Fungal Genus in the Mucoromycota with divergent Burkholderia-like Endosymbiotic Bacteria.</title>
        <authorList>
            <person name="Stajich J.E."/>
            <person name="Macias A.M."/>
            <person name="Carter-House D."/>
            <person name="Lovett B."/>
            <person name="Kasson L.R."/>
            <person name="Berry K."/>
            <person name="Grigoriev I."/>
            <person name="Chang Y."/>
            <person name="Spatafora J."/>
            <person name="Kasson M.T."/>
        </authorList>
    </citation>
    <scope>NUCLEOTIDE SEQUENCE</scope>
    <source>
        <strain evidence="8">NRRL A-21654</strain>
    </source>
</reference>
<evidence type="ECO:0000256" key="4">
    <source>
        <dbReference type="ARBA" id="ARBA00022824"/>
    </source>
</evidence>
<evidence type="ECO:0000256" key="3">
    <source>
        <dbReference type="ARBA" id="ARBA00022723"/>
    </source>
</evidence>
<dbReference type="AlphaFoldDB" id="A0A8H7BY66"/>
<dbReference type="InterPro" id="IPR001199">
    <property type="entry name" value="Cyt_B5-like_heme/steroid-bd"/>
</dbReference>
<dbReference type="InterPro" id="IPR036400">
    <property type="entry name" value="Cyt_B5-like_heme/steroid_sf"/>
</dbReference>
<protein>
    <recommendedName>
        <fullName evidence="7">Cytochrome b5 heme-binding domain-containing protein</fullName>
    </recommendedName>
</protein>
<dbReference type="GO" id="GO:0020037">
    <property type="term" value="F:heme binding"/>
    <property type="evidence" value="ECO:0007669"/>
    <property type="project" value="UniProtKB-ARBA"/>
</dbReference>
<comment type="caution">
    <text evidence="8">The sequence shown here is derived from an EMBL/GenBank/DDBJ whole genome shotgun (WGS) entry which is preliminary data.</text>
</comment>
<dbReference type="Gene3D" id="3.10.120.10">
    <property type="entry name" value="Cytochrome b5-like heme/steroid binding domain"/>
    <property type="match status" value="1"/>
</dbReference>
<proteinExistence type="inferred from homology"/>
<keyword evidence="2" id="KW-0349">Heme</keyword>
<evidence type="ECO:0000256" key="6">
    <source>
        <dbReference type="ARBA" id="ARBA00038357"/>
    </source>
</evidence>
<dbReference type="PANTHER" id="PTHR10281">
    <property type="entry name" value="MEMBRANE-ASSOCIATED PROGESTERONE RECEPTOR COMPONENT-RELATED"/>
    <property type="match status" value="1"/>
</dbReference>
<evidence type="ECO:0000256" key="2">
    <source>
        <dbReference type="ARBA" id="ARBA00022617"/>
    </source>
</evidence>
<dbReference type="GO" id="GO:0046872">
    <property type="term" value="F:metal ion binding"/>
    <property type="evidence" value="ECO:0007669"/>
    <property type="project" value="UniProtKB-KW"/>
</dbReference>
<dbReference type="Proteomes" id="UP000605846">
    <property type="component" value="Unassembled WGS sequence"/>
</dbReference>
<comment type="similarity">
    <text evidence="6">Belongs to the cytochrome b5 family. MAPR subfamily.</text>
</comment>
<keyword evidence="5" id="KW-0408">Iron</keyword>
<dbReference type="Pfam" id="PF00173">
    <property type="entry name" value="Cyt-b5"/>
    <property type="match status" value="1"/>
</dbReference>
<dbReference type="EMBL" id="JABAYA010000048">
    <property type="protein sequence ID" value="KAF7727826.1"/>
    <property type="molecule type" value="Genomic_DNA"/>
</dbReference>
<evidence type="ECO:0000259" key="7">
    <source>
        <dbReference type="SMART" id="SM01117"/>
    </source>
</evidence>
<dbReference type="GO" id="GO:0005783">
    <property type="term" value="C:endoplasmic reticulum"/>
    <property type="evidence" value="ECO:0007669"/>
    <property type="project" value="UniProtKB-SubCell"/>
</dbReference>
<dbReference type="SMART" id="SM01117">
    <property type="entry name" value="Cyt-b5"/>
    <property type="match status" value="1"/>
</dbReference>
<feature type="domain" description="Cytochrome b5 heme-binding" evidence="7">
    <location>
        <begin position="6"/>
        <end position="108"/>
    </location>
</feature>
<sequence>MVFKNYTPKELLPYNGNGPDGRILMGVNGSVYDVTRGRNFYGPEGPYANFAGHDASRGLAKNSFDAEMTADPNGPIDKLEDLAADEWESLREWEQHFATKYLLVGKLIENE</sequence>
<evidence type="ECO:0000313" key="9">
    <source>
        <dbReference type="Proteomes" id="UP000605846"/>
    </source>
</evidence>
<dbReference type="PANTHER" id="PTHR10281:SF72">
    <property type="entry name" value="NEUDESIN"/>
    <property type="match status" value="1"/>
</dbReference>
<evidence type="ECO:0000256" key="1">
    <source>
        <dbReference type="ARBA" id="ARBA00004240"/>
    </source>
</evidence>
<dbReference type="GO" id="GO:0016020">
    <property type="term" value="C:membrane"/>
    <property type="evidence" value="ECO:0007669"/>
    <property type="project" value="TreeGrafter"/>
</dbReference>
<evidence type="ECO:0000313" key="8">
    <source>
        <dbReference type="EMBL" id="KAF7727826.1"/>
    </source>
</evidence>
<dbReference type="FunFam" id="3.10.120.10:FF:000003">
    <property type="entry name" value="membrane-associated progesterone receptor component 1"/>
    <property type="match status" value="1"/>
</dbReference>
<accession>A0A8H7BY66</accession>